<evidence type="ECO:0000313" key="12">
    <source>
        <dbReference type="EMBL" id="OHA51194.1"/>
    </source>
</evidence>
<evidence type="ECO:0000256" key="9">
    <source>
        <dbReference type="SAM" id="MobiDB-lite"/>
    </source>
</evidence>
<evidence type="ECO:0000256" key="6">
    <source>
        <dbReference type="ARBA" id="ARBA00022840"/>
    </source>
</evidence>
<dbReference type="SMART" id="SM00487">
    <property type="entry name" value="DEXDc"/>
    <property type="match status" value="1"/>
</dbReference>
<dbReference type="GO" id="GO:0016787">
    <property type="term" value="F:hydrolase activity"/>
    <property type="evidence" value="ECO:0007669"/>
    <property type="project" value="UniProtKB-KW"/>
</dbReference>
<evidence type="ECO:0000256" key="3">
    <source>
        <dbReference type="ARBA" id="ARBA00022763"/>
    </source>
</evidence>
<dbReference type="GO" id="GO:0003677">
    <property type="term" value="F:DNA binding"/>
    <property type="evidence" value="ECO:0007669"/>
    <property type="project" value="UniProtKB-KW"/>
</dbReference>
<dbReference type="PROSITE" id="PS51192">
    <property type="entry name" value="HELICASE_ATP_BIND_1"/>
    <property type="match status" value="1"/>
</dbReference>
<dbReference type="PROSITE" id="PS51194">
    <property type="entry name" value="HELICASE_CTER"/>
    <property type="match status" value="1"/>
</dbReference>
<sequence length="683" mass="76869">MNDRDIKQKELLVVGLTPEFLGKPALWYAQNTGRIKESLETSLSWKNKALILSVGDKAVLAEFLRALDEFGYEKVLNVTRYGEFAHRGGIIDVFPLNLDYPVRIEFAGNYIEEINILEQKSDIERTDWEKILGRAMDARQSDFKEGERVVHLDHGIGIFSGKTELEINEERREYFTIEYAKGDKLFVPITLSRKLSRYLGFSEPAIARLGGTLWLKTKRKVREDALIMAKQLFDIYAAKEAAEREPYQYDILEKEFAATFQYEETPDQARAIKEIMDDLDKNKPSDRLICGDVGFGKTEVALRAMFRVVMGGKQAAILSPTTILADQHYNNAKARFEKFGIKTAILTRLQSRAEQKKTIKDIHEGKIDVIVGTHRILSKDVFPAEGGSPPKADAPLEHASPAAPAEAGRAGGKNLGLLVIDEEQRFGVKAKETLRSARAHLDVLSLSATPIPRTFYFALAGLRPISRIQTAPEGRQSVETIIMPWKKEVVREVINKELARGGQVYFLHNRIMTIKQSRDEIQKLAPRANIGIIHGRLGEKELIETMHKLRSGQIDILISTTIIENGLDLANVNTLIVEDASRLGLSQAYQLRGRIGRSHQKAFAYFLWRKKRLSPKATLRLEALEEAAELGSGWRIAERDLEIRGAGNILGREQSGNVNRVGLNLYCQMLSEAVEQIKSSANH</sequence>
<dbReference type="SUPFAM" id="SSF141259">
    <property type="entry name" value="CarD-like"/>
    <property type="match status" value="1"/>
</dbReference>
<organism evidence="12 13">
    <name type="scientific">Candidatus Terrybacteria bacterium RIFCSPLOWO2_01_FULL_40_23</name>
    <dbReference type="NCBI Taxonomy" id="1802366"/>
    <lineage>
        <taxon>Bacteria</taxon>
        <taxon>Candidatus Terryibacteriota</taxon>
    </lineage>
</organism>
<name>A0A1G2PS93_9BACT</name>
<evidence type="ECO:0000259" key="10">
    <source>
        <dbReference type="PROSITE" id="PS51192"/>
    </source>
</evidence>
<dbReference type="Pfam" id="PF00270">
    <property type="entry name" value="DEAD"/>
    <property type="match status" value="1"/>
</dbReference>
<evidence type="ECO:0000256" key="4">
    <source>
        <dbReference type="ARBA" id="ARBA00022801"/>
    </source>
</evidence>
<keyword evidence="8" id="KW-0234">DNA repair</keyword>
<feature type="compositionally biased region" description="Low complexity" evidence="9">
    <location>
        <begin position="397"/>
        <end position="408"/>
    </location>
</feature>
<dbReference type="InterPro" id="IPR001650">
    <property type="entry name" value="Helicase_C-like"/>
</dbReference>
<dbReference type="PANTHER" id="PTHR47964">
    <property type="entry name" value="ATP-DEPENDENT DNA HELICASE HOMOLOG RECG, CHLOROPLASTIC"/>
    <property type="match status" value="1"/>
</dbReference>
<evidence type="ECO:0000256" key="1">
    <source>
        <dbReference type="ARBA" id="ARBA00022490"/>
    </source>
</evidence>
<keyword evidence="7" id="KW-0238">DNA-binding</keyword>
<keyword evidence="2" id="KW-0547">Nucleotide-binding</keyword>
<keyword evidence="4" id="KW-0378">Hydrolase</keyword>
<evidence type="ECO:0008006" key="14">
    <source>
        <dbReference type="Google" id="ProtNLM"/>
    </source>
</evidence>
<dbReference type="AlphaFoldDB" id="A0A1G2PS93"/>
<dbReference type="Pfam" id="PF17757">
    <property type="entry name" value="UvrB_inter"/>
    <property type="match status" value="1"/>
</dbReference>
<feature type="region of interest" description="Disordered" evidence="9">
    <location>
        <begin position="383"/>
        <end position="408"/>
    </location>
</feature>
<gene>
    <name evidence="12" type="ORF">A3A97_02900</name>
</gene>
<dbReference type="GO" id="GO:0003678">
    <property type="term" value="F:DNA helicase activity"/>
    <property type="evidence" value="ECO:0007669"/>
    <property type="project" value="TreeGrafter"/>
</dbReference>
<protein>
    <recommendedName>
        <fullName evidence="14">Transcription-repair coupling factor</fullName>
    </recommendedName>
</protein>
<feature type="domain" description="Helicase C-terminal" evidence="11">
    <location>
        <begin position="477"/>
        <end position="642"/>
    </location>
</feature>
<dbReference type="SMART" id="SM00490">
    <property type="entry name" value="HELICc"/>
    <property type="match status" value="1"/>
</dbReference>
<dbReference type="PANTHER" id="PTHR47964:SF1">
    <property type="entry name" value="ATP-DEPENDENT DNA HELICASE HOMOLOG RECG, CHLOROPLASTIC"/>
    <property type="match status" value="1"/>
</dbReference>
<reference evidence="12 13" key="1">
    <citation type="journal article" date="2016" name="Nat. Commun.">
        <title>Thousands of microbial genomes shed light on interconnected biogeochemical processes in an aquifer system.</title>
        <authorList>
            <person name="Anantharaman K."/>
            <person name="Brown C.T."/>
            <person name="Hug L.A."/>
            <person name="Sharon I."/>
            <person name="Castelle C.J."/>
            <person name="Probst A.J."/>
            <person name="Thomas B.C."/>
            <person name="Singh A."/>
            <person name="Wilkins M.J."/>
            <person name="Karaoz U."/>
            <person name="Brodie E.L."/>
            <person name="Williams K.H."/>
            <person name="Hubbard S.S."/>
            <person name="Banfield J.F."/>
        </authorList>
    </citation>
    <scope>NUCLEOTIDE SEQUENCE [LARGE SCALE GENOMIC DNA]</scope>
</reference>
<dbReference type="EMBL" id="MHSW01000025">
    <property type="protein sequence ID" value="OHA51194.1"/>
    <property type="molecule type" value="Genomic_DNA"/>
</dbReference>
<evidence type="ECO:0000259" key="11">
    <source>
        <dbReference type="PROSITE" id="PS51194"/>
    </source>
</evidence>
<keyword evidence="1" id="KW-0963">Cytoplasm</keyword>
<dbReference type="InterPro" id="IPR003711">
    <property type="entry name" value="CarD-like/TRCF_RID"/>
</dbReference>
<dbReference type="InterPro" id="IPR036101">
    <property type="entry name" value="CarD-like/TRCF_RID_sf"/>
</dbReference>
<dbReference type="Proteomes" id="UP000176951">
    <property type="component" value="Unassembled WGS sequence"/>
</dbReference>
<dbReference type="Pfam" id="PF02559">
    <property type="entry name" value="CarD_TRCF_RID"/>
    <property type="match status" value="1"/>
</dbReference>
<accession>A0A1G2PS93</accession>
<keyword evidence="3" id="KW-0227">DNA damage</keyword>
<dbReference type="Gene3D" id="3.40.50.300">
    <property type="entry name" value="P-loop containing nucleotide triphosphate hydrolases"/>
    <property type="match status" value="2"/>
</dbReference>
<dbReference type="Gene3D" id="3.30.2060.10">
    <property type="entry name" value="Penicillin-binding protein 1b domain"/>
    <property type="match status" value="1"/>
</dbReference>
<dbReference type="InterPro" id="IPR011545">
    <property type="entry name" value="DEAD/DEAH_box_helicase_dom"/>
</dbReference>
<dbReference type="CDD" id="cd17991">
    <property type="entry name" value="DEXHc_TRCF"/>
    <property type="match status" value="1"/>
</dbReference>
<dbReference type="GO" id="GO:0006281">
    <property type="term" value="P:DNA repair"/>
    <property type="evidence" value="ECO:0007669"/>
    <property type="project" value="UniProtKB-KW"/>
</dbReference>
<dbReference type="SMART" id="SM01058">
    <property type="entry name" value="CarD_TRCF"/>
    <property type="match status" value="1"/>
</dbReference>
<dbReference type="GO" id="GO:0005524">
    <property type="term" value="F:ATP binding"/>
    <property type="evidence" value="ECO:0007669"/>
    <property type="project" value="UniProtKB-KW"/>
</dbReference>
<dbReference type="InterPro" id="IPR014001">
    <property type="entry name" value="Helicase_ATP-bd"/>
</dbReference>
<dbReference type="InterPro" id="IPR047112">
    <property type="entry name" value="RecG/Mfd"/>
</dbReference>
<evidence type="ECO:0000256" key="5">
    <source>
        <dbReference type="ARBA" id="ARBA00022806"/>
    </source>
</evidence>
<evidence type="ECO:0000256" key="7">
    <source>
        <dbReference type="ARBA" id="ARBA00023125"/>
    </source>
</evidence>
<evidence type="ECO:0000313" key="13">
    <source>
        <dbReference type="Proteomes" id="UP000176951"/>
    </source>
</evidence>
<dbReference type="InterPro" id="IPR027417">
    <property type="entry name" value="P-loop_NTPase"/>
</dbReference>
<evidence type="ECO:0000256" key="8">
    <source>
        <dbReference type="ARBA" id="ARBA00023204"/>
    </source>
</evidence>
<proteinExistence type="predicted"/>
<feature type="domain" description="Helicase ATP-binding" evidence="10">
    <location>
        <begin position="278"/>
        <end position="468"/>
    </location>
</feature>
<dbReference type="SUPFAM" id="SSF52540">
    <property type="entry name" value="P-loop containing nucleoside triphosphate hydrolases"/>
    <property type="match status" value="3"/>
</dbReference>
<keyword evidence="5" id="KW-0347">Helicase</keyword>
<dbReference type="Gene3D" id="2.40.10.170">
    <property type="match status" value="1"/>
</dbReference>
<dbReference type="Pfam" id="PF00271">
    <property type="entry name" value="Helicase_C"/>
    <property type="match status" value="1"/>
</dbReference>
<comment type="caution">
    <text evidence="12">The sequence shown here is derived from an EMBL/GenBank/DDBJ whole genome shotgun (WGS) entry which is preliminary data.</text>
</comment>
<evidence type="ECO:0000256" key="2">
    <source>
        <dbReference type="ARBA" id="ARBA00022741"/>
    </source>
</evidence>
<keyword evidence="6" id="KW-0067">ATP-binding</keyword>
<dbReference type="InterPro" id="IPR041471">
    <property type="entry name" value="UvrB_inter"/>
</dbReference>